<evidence type="ECO:0000256" key="4">
    <source>
        <dbReference type="ARBA" id="ARBA00022989"/>
    </source>
</evidence>
<keyword evidence="3 6" id="KW-0812">Transmembrane</keyword>
<dbReference type="Gene3D" id="1.20.1720.10">
    <property type="entry name" value="Multidrug resistance protein D"/>
    <property type="match status" value="1"/>
</dbReference>
<feature type="transmembrane region" description="Helical" evidence="6">
    <location>
        <begin position="390"/>
        <end position="413"/>
    </location>
</feature>
<keyword evidence="5 6" id="KW-0472">Membrane</keyword>
<feature type="transmembrane region" description="Helical" evidence="6">
    <location>
        <begin position="419"/>
        <end position="439"/>
    </location>
</feature>
<feature type="transmembrane region" description="Helical" evidence="6">
    <location>
        <begin position="298"/>
        <end position="316"/>
    </location>
</feature>
<dbReference type="PROSITE" id="PS50850">
    <property type="entry name" value="MFS"/>
    <property type="match status" value="1"/>
</dbReference>
<evidence type="ECO:0000256" key="6">
    <source>
        <dbReference type="SAM" id="Phobius"/>
    </source>
</evidence>
<dbReference type="STRING" id="326424.FRAAL3822"/>
<proteinExistence type="predicted"/>
<evidence type="ECO:0000256" key="1">
    <source>
        <dbReference type="ARBA" id="ARBA00004651"/>
    </source>
</evidence>
<evidence type="ECO:0000259" key="7">
    <source>
        <dbReference type="PROSITE" id="PS50850"/>
    </source>
</evidence>
<dbReference type="PANTHER" id="PTHR42718">
    <property type="entry name" value="MAJOR FACILITATOR SUPERFAMILY MULTIDRUG TRANSPORTER MFSC"/>
    <property type="match status" value="1"/>
</dbReference>
<dbReference type="GO" id="GO:0022857">
    <property type="term" value="F:transmembrane transporter activity"/>
    <property type="evidence" value="ECO:0007669"/>
    <property type="project" value="InterPro"/>
</dbReference>
<organism evidence="8 9">
    <name type="scientific">Frankia alni (strain DSM 45986 / CECT 9034 / ACN14a)</name>
    <dbReference type="NCBI Taxonomy" id="326424"/>
    <lineage>
        <taxon>Bacteria</taxon>
        <taxon>Bacillati</taxon>
        <taxon>Actinomycetota</taxon>
        <taxon>Actinomycetes</taxon>
        <taxon>Frankiales</taxon>
        <taxon>Frankiaceae</taxon>
        <taxon>Frankia</taxon>
    </lineage>
</organism>
<dbReference type="PRINTS" id="PR01036">
    <property type="entry name" value="TCRTETB"/>
</dbReference>
<dbReference type="GO" id="GO:0005886">
    <property type="term" value="C:plasma membrane"/>
    <property type="evidence" value="ECO:0007669"/>
    <property type="project" value="UniProtKB-SubCell"/>
</dbReference>
<dbReference type="AlphaFoldDB" id="Q0RJ48"/>
<sequence length="446" mass="44705">MRTGPALVALAGAALLAVLDGTVVAVALDPLAHAFSAPLTTVVWVTIAYLLAAATALPLLGWASARFGGRTVFLTGLGLFLLGSLLCTAARSPGMLIGFRALQGFGGGLLEPSAMTLSAALATRESMGRVLGVMSTVVNVAPAAGPILGGLLLETGHWQWLFGVNIPLGLLVGAATLAYVPAGRPDPAAARPGADLRGLALLTAGYLGVLFAVNRAGEQSGDWPVPAAAAGGIVLLVAYVRHAVTTTAVPALDLRLLRRPGFAASVAVMGLVGLIMYGQTTALPVVGLDQHGLHGFDQGLLVCALGLGLLVSMTTGGRLSDRLGARSLVRSGAVASAVLLATFAASAEHLPLAAACALFVAVGLSFGLTASPTVASLYRTLPPAEQPQGTTSIFMAVQFAASLGVALLSLLQARAGADWVTALFALFAGAAAGIGLLAARLPGRPG</sequence>
<feature type="transmembrane region" description="Helical" evidence="6">
    <location>
        <begin position="41"/>
        <end position="60"/>
    </location>
</feature>
<keyword evidence="2" id="KW-0813">Transport</keyword>
<evidence type="ECO:0000256" key="2">
    <source>
        <dbReference type="ARBA" id="ARBA00022448"/>
    </source>
</evidence>
<name>Q0RJ48_FRAAA</name>
<keyword evidence="9" id="KW-1185">Reference proteome</keyword>
<dbReference type="SUPFAM" id="SSF103473">
    <property type="entry name" value="MFS general substrate transporter"/>
    <property type="match status" value="1"/>
</dbReference>
<dbReference type="EMBL" id="CT573213">
    <property type="protein sequence ID" value="CAJ62465.1"/>
    <property type="molecule type" value="Genomic_DNA"/>
</dbReference>
<dbReference type="Pfam" id="PF07690">
    <property type="entry name" value="MFS_1"/>
    <property type="match status" value="1"/>
</dbReference>
<protein>
    <submittedName>
        <fullName evidence="8">Multidrug resistance integral membrane efflux protein</fullName>
    </submittedName>
</protein>
<keyword evidence="4 6" id="KW-1133">Transmembrane helix</keyword>
<evidence type="ECO:0000313" key="8">
    <source>
        <dbReference type="EMBL" id="CAJ62465.1"/>
    </source>
</evidence>
<dbReference type="InterPro" id="IPR036259">
    <property type="entry name" value="MFS_trans_sf"/>
</dbReference>
<evidence type="ECO:0000256" key="5">
    <source>
        <dbReference type="ARBA" id="ARBA00023136"/>
    </source>
</evidence>
<reference evidence="8 9" key="1">
    <citation type="journal article" date="2007" name="Genome Res.">
        <title>Genome characteristics of facultatively symbiotic Frankia sp. strains reflect host range and host plant biogeography.</title>
        <authorList>
            <person name="Normand P."/>
            <person name="Lapierre P."/>
            <person name="Tisa L.S."/>
            <person name="Gogarten J.P."/>
            <person name="Alloisio N."/>
            <person name="Bagnarol E."/>
            <person name="Bassi C.A."/>
            <person name="Berry A.M."/>
            <person name="Bickhart D.M."/>
            <person name="Choisne N."/>
            <person name="Couloux A."/>
            <person name="Cournoyer B."/>
            <person name="Cruveiller S."/>
            <person name="Daubin V."/>
            <person name="Demange N."/>
            <person name="Francino M.P."/>
            <person name="Goltsman E."/>
            <person name="Huang Y."/>
            <person name="Kopp O.R."/>
            <person name="Labarre L."/>
            <person name="Lapidus A."/>
            <person name="Lavire C."/>
            <person name="Marechal J."/>
            <person name="Martinez M."/>
            <person name="Mastronunzio J.E."/>
            <person name="Mullin B.C."/>
            <person name="Niemann J."/>
            <person name="Pujic P."/>
            <person name="Rawnsley T."/>
            <person name="Rouy Z."/>
            <person name="Schenowitz C."/>
            <person name="Sellstedt A."/>
            <person name="Tavares F."/>
            <person name="Tomkins J.P."/>
            <person name="Vallenet D."/>
            <person name="Valverde C."/>
            <person name="Wall L.G."/>
            <person name="Wang Y."/>
            <person name="Medigue C."/>
            <person name="Benson D.R."/>
        </authorList>
    </citation>
    <scope>NUCLEOTIDE SEQUENCE [LARGE SCALE GENOMIC DNA]</scope>
    <source>
        <strain evidence="9">DSM 45986 / CECT 9034 / ACN14a</strain>
    </source>
</reference>
<feature type="transmembrane region" description="Helical" evidence="6">
    <location>
        <begin position="328"/>
        <end position="346"/>
    </location>
</feature>
<feature type="transmembrane region" description="Helical" evidence="6">
    <location>
        <begin position="104"/>
        <end position="123"/>
    </location>
</feature>
<feature type="transmembrane region" description="Helical" evidence="6">
    <location>
        <begin position="158"/>
        <end position="179"/>
    </location>
</feature>
<feature type="transmembrane region" description="Helical" evidence="6">
    <location>
        <begin position="261"/>
        <end position="278"/>
    </location>
</feature>
<dbReference type="HOGENOM" id="CLU_000960_28_0_11"/>
<accession>Q0RJ48</accession>
<comment type="subcellular location">
    <subcellularLocation>
        <location evidence="1">Cell membrane</location>
        <topology evidence="1">Multi-pass membrane protein</topology>
    </subcellularLocation>
</comment>
<feature type="transmembrane region" description="Helical" evidence="6">
    <location>
        <begin position="199"/>
        <end position="217"/>
    </location>
</feature>
<feature type="transmembrane region" description="Helical" evidence="6">
    <location>
        <begin position="130"/>
        <end position="152"/>
    </location>
</feature>
<dbReference type="Proteomes" id="UP000000657">
    <property type="component" value="Chromosome"/>
</dbReference>
<feature type="transmembrane region" description="Helical" evidence="6">
    <location>
        <begin position="223"/>
        <end position="240"/>
    </location>
</feature>
<dbReference type="InterPro" id="IPR020846">
    <property type="entry name" value="MFS_dom"/>
</dbReference>
<dbReference type="eggNOG" id="COG0477">
    <property type="taxonomic scope" value="Bacteria"/>
</dbReference>
<feature type="domain" description="Major facilitator superfamily (MFS) profile" evidence="7">
    <location>
        <begin position="6"/>
        <end position="446"/>
    </location>
</feature>
<dbReference type="Gene3D" id="1.20.1250.20">
    <property type="entry name" value="MFS general substrate transporter like domains"/>
    <property type="match status" value="1"/>
</dbReference>
<evidence type="ECO:0000313" key="9">
    <source>
        <dbReference type="Proteomes" id="UP000000657"/>
    </source>
</evidence>
<feature type="transmembrane region" description="Helical" evidence="6">
    <location>
        <begin position="72"/>
        <end position="92"/>
    </location>
</feature>
<feature type="transmembrane region" description="Helical" evidence="6">
    <location>
        <begin position="352"/>
        <end position="378"/>
    </location>
</feature>
<dbReference type="PANTHER" id="PTHR42718:SF9">
    <property type="entry name" value="MAJOR FACILITATOR SUPERFAMILY MULTIDRUG TRANSPORTER MFSC"/>
    <property type="match status" value="1"/>
</dbReference>
<evidence type="ECO:0000256" key="3">
    <source>
        <dbReference type="ARBA" id="ARBA00022692"/>
    </source>
</evidence>
<dbReference type="InterPro" id="IPR011701">
    <property type="entry name" value="MFS"/>
</dbReference>
<dbReference type="KEGG" id="fal:FRAAL3822"/>
<gene>
    <name evidence="8" type="ordered locus">FRAAL3822</name>
</gene>